<evidence type="ECO:0000313" key="2">
    <source>
        <dbReference type="EMBL" id="PQJ29687.1"/>
    </source>
</evidence>
<dbReference type="AlphaFoldDB" id="A0A2S7U592"/>
<sequence>NIFIRLIGFIFGGITGFMLSFFIVGSYKKVSFPVAQIPLEIWIITGVIAIFGAIYPKILLRGFNGLFPY</sequence>
<feature type="non-terminal residue" evidence="2">
    <location>
        <position position="1"/>
    </location>
</feature>
<evidence type="ECO:0000256" key="1">
    <source>
        <dbReference type="SAM" id="Phobius"/>
    </source>
</evidence>
<proteinExistence type="predicted"/>
<keyword evidence="3" id="KW-1185">Reference proteome</keyword>
<comment type="caution">
    <text evidence="2">The sequence shown here is derived from an EMBL/GenBank/DDBJ whole genome shotgun (WGS) entry which is preliminary data.</text>
</comment>
<protein>
    <recommendedName>
        <fullName evidence="4">ABC transporter permease</fullName>
    </recommendedName>
</protein>
<gene>
    <name evidence="2" type="ORF">BSZ32_15105</name>
</gene>
<keyword evidence="1" id="KW-0812">Transmembrane</keyword>
<keyword evidence="1" id="KW-0472">Membrane</keyword>
<dbReference type="EMBL" id="MQWA01000001">
    <property type="protein sequence ID" value="PQJ29687.1"/>
    <property type="molecule type" value="Genomic_DNA"/>
</dbReference>
<evidence type="ECO:0000313" key="3">
    <source>
        <dbReference type="Proteomes" id="UP000239907"/>
    </source>
</evidence>
<name>A0A2S7U592_9BACT</name>
<feature type="transmembrane region" description="Helical" evidence="1">
    <location>
        <begin position="39"/>
        <end position="60"/>
    </location>
</feature>
<accession>A0A2S7U592</accession>
<feature type="transmembrane region" description="Helical" evidence="1">
    <location>
        <begin position="6"/>
        <end position="27"/>
    </location>
</feature>
<keyword evidence="1" id="KW-1133">Transmembrane helix</keyword>
<reference evidence="2 3" key="1">
    <citation type="submission" date="2016-12" db="EMBL/GenBank/DDBJ databases">
        <title>Study of bacterial adaptation to deep sea.</title>
        <authorList>
            <person name="Song J."/>
            <person name="Yoshizawa S."/>
            <person name="Kogure K."/>
        </authorList>
    </citation>
    <scope>NUCLEOTIDE SEQUENCE [LARGE SCALE GENOMIC DNA]</scope>
    <source>
        <strain evidence="2 3">SAORIC-165</strain>
    </source>
</reference>
<dbReference type="Proteomes" id="UP000239907">
    <property type="component" value="Unassembled WGS sequence"/>
</dbReference>
<evidence type="ECO:0008006" key="4">
    <source>
        <dbReference type="Google" id="ProtNLM"/>
    </source>
</evidence>
<organism evidence="2 3">
    <name type="scientific">Rubritalea profundi</name>
    <dbReference type="NCBI Taxonomy" id="1658618"/>
    <lineage>
        <taxon>Bacteria</taxon>
        <taxon>Pseudomonadati</taxon>
        <taxon>Verrucomicrobiota</taxon>
        <taxon>Verrucomicrobiia</taxon>
        <taxon>Verrucomicrobiales</taxon>
        <taxon>Rubritaleaceae</taxon>
        <taxon>Rubritalea</taxon>
    </lineage>
</organism>